<dbReference type="SUPFAM" id="SSF56112">
    <property type="entry name" value="Protein kinase-like (PK-like)"/>
    <property type="match status" value="1"/>
</dbReference>
<dbReference type="GO" id="GO:0004672">
    <property type="term" value="F:protein kinase activity"/>
    <property type="evidence" value="ECO:0007669"/>
    <property type="project" value="InterPro"/>
</dbReference>
<keyword evidence="1" id="KW-0808">Transferase</keyword>
<evidence type="ECO:0000256" key="2">
    <source>
        <dbReference type="ARBA" id="ARBA00022741"/>
    </source>
</evidence>
<gene>
    <name evidence="7" type="ORF">L195_g026996</name>
</gene>
<protein>
    <submittedName>
        <fullName evidence="7">Cysteine-rich receptor-like protein kinase 2-like protein</fullName>
    </submittedName>
</protein>
<evidence type="ECO:0000313" key="7">
    <source>
        <dbReference type="EMBL" id="PNX71125.1"/>
    </source>
</evidence>
<evidence type="ECO:0000256" key="1">
    <source>
        <dbReference type="ARBA" id="ARBA00022679"/>
    </source>
</evidence>
<keyword evidence="2" id="KW-0547">Nucleotide-binding</keyword>
<reference evidence="7 8" key="2">
    <citation type="journal article" date="2017" name="Front. Plant Sci.">
        <title>Gene Classification and Mining of Molecular Markers Useful in Red Clover (Trifolium pratense) Breeding.</title>
        <authorList>
            <person name="Istvanek J."/>
            <person name="Dluhosova J."/>
            <person name="Dluhos P."/>
            <person name="Patkova L."/>
            <person name="Nedelnik J."/>
            <person name="Repkova J."/>
        </authorList>
    </citation>
    <scope>NUCLEOTIDE SEQUENCE [LARGE SCALE GENOMIC DNA]</scope>
    <source>
        <strain evidence="8">cv. Tatra</strain>
        <tissue evidence="7">Young leaves</tissue>
    </source>
</reference>
<feature type="non-terminal residue" evidence="7">
    <location>
        <position position="1"/>
    </location>
</feature>
<dbReference type="PANTHER" id="PTHR47973">
    <property type="entry name" value="CYSTEINE-RICH RECEPTOR-LIKE PROTEIN KINASE 3"/>
    <property type="match status" value="1"/>
</dbReference>
<dbReference type="EMBL" id="ASHM01022914">
    <property type="protein sequence ID" value="PNX71125.1"/>
    <property type="molecule type" value="Genomic_DNA"/>
</dbReference>
<dbReference type="InterPro" id="IPR000719">
    <property type="entry name" value="Prot_kinase_dom"/>
</dbReference>
<dbReference type="Gene3D" id="1.10.510.10">
    <property type="entry name" value="Transferase(Phosphotransferase) domain 1"/>
    <property type="match status" value="1"/>
</dbReference>
<evidence type="ECO:0000256" key="5">
    <source>
        <dbReference type="SAM" id="MobiDB-lite"/>
    </source>
</evidence>
<keyword evidence="3 7" id="KW-0418">Kinase</keyword>
<accession>A0A2K3KXW6</accession>
<dbReference type="Proteomes" id="UP000236291">
    <property type="component" value="Unassembled WGS sequence"/>
</dbReference>
<evidence type="ECO:0000313" key="8">
    <source>
        <dbReference type="Proteomes" id="UP000236291"/>
    </source>
</evidence>
<dbReference type="InterPro" id="IPR052059">
    <property type="entry name" value="CR_Ser/Thr_kinase"/>
</dbReference>
<proteinExistence type="predicted"/>
<name>A0A2K3KXW6_TRIPR</name>
<feature type="region of interest" description="Disordered" evidence="5">
    <location>
        <begin position="167"/>
        <end position="191"/>
    </location>
</feature>
<dbReference type="InterPro" id="IPR011009">
    <property type="entry name" value="Kinase-like_dom_sf"/>
</dbReference>
<feature type="compositionally biased region" description="Low complexity" evidence="5">
    <location>
        <begin position="170"/>
        <end position="191"/>
    </location>
</feature>
<dbReference type="STRING" id="57577.A0A2K3KXW6"/>
<organism evidence="7 8">
    <name type="scientific">Trifolium pratense</name>
    <name type="common">Red clover</name>
    <dbReference type="NCBI Taxonomy" id="57577"/>
    <lineage>
        <taxon>Eukaryota</taxon>
        <taxon>Viridiplantae</taxon>
        <taxon>Streptophyta</taxon>
        <taxon>Embryophyta</taxon>
        <taxon>Tracheophyta</taxon>
        <taxon>Spermatophyta</taxon>
        <taxon>Magnoliopsida</taxon>
        <taxon>eudicotyledons</taxon>
        <taxon>Gunneridae</taxon>
        <taxon>Pentapetalae</taxon>
        <taxon>rosids</taxon>
        <taxon>fabids</taxon>
        <taxon>Fabales</taxon>
        <taxon>Fabaceae</taxon>
        <taxon>Papilionoideae</taxon>
        <taxon>50 kb inversion clade</taxon>
        <taxon>NPAAA clade</taxon>
        <taxon>Hologalegina</taxon>
        <taxon>IRL clade</taxon>
        <taxon>Trifolieae</taxon>
        <taxon>Trifolium</taxon>
    </lineage>
</organism>
<sequence length="191" mass="20767">NILLDDNLHPKIADFGLARLLPGDRSHLSTGFAGTLGYTAPEYAIHGQLSEKADTYSYGIVVLEIISGQKSTELKADDDGEYLLQKTWKLHERGVHLELVDKVLDPNDYDGEEVKKVIEIALMCTQASAGMRPTMSEVVALLQTKSLVEHLQPTMPVFVETNLRTREGHSTSTGGSSTSNATASISVLSAR</sequence>
<keyword evidence="4" id="KW-0067">ATP-binding</keyword>
<comment type="caution">
    <text evidence="7">The sequence shown here is derived from an EMBL/GenBank/DDBJ whole genome shotgun (WGS) entry which is preliminary data.</text>
</comment>
<evidence type="ECO:0000256" key="4">
    <source>
        <dbReference type="ARBA" id="ARBA00022840"/>
    </source>
</evidence>
<reference evidence="7 8" key="1">
    <citation type="journal article" date="2014" name="Am. J. Bot.">
        <title>Genome assembly and annotation for red clover (Trifolium pratense; Fabaceae).</title>
        <authorList>
            <person name="Istvanek J."/>
            <person name="Jaros M."/>
            <person name="Krenek A."/>
            <person name="Repkova J."/>
        </authorList>
    </citation>
    <scope>NUCLEOTIDE SEQUENCE [LARGE SCALE GENOMIC DNA]</scope>
    <source>
        <strain evidence="8">cv. Tatra</strain>
        <tissue evidence="7">Young leaves</tissue>
    </source>
</reference>
<feature type="domain" description="Protein kinase" evidence="6">
    <location>
        <begin position="1"/>
        <end position="155"/>
    </location>
</feature>
<dbReference type="AlphaFoldDB" id="A0A2K3KXW6"/>
<evidence type="ECO:0000259" key="6">
    <source>
        <dbReference type="PROSITE" id="PS50011"/>
    </source>
</evidence>
<evidence type="ECO:0000256" key="3">
    <source>
        <dbReference type="ARBA" id="ARBA00022777"/>
    </source>
</evidence>
<dbReference type="GO" id="GO:0005524">
    <property type="term" value="F:ATP binding"/>
    <property type="evidence" value="ECO:0007669"/>
    <property type="project" value="UniProtKB-KW"/>
</dbReference>
<dbReference type="Pfam" id="PF00069">
    <property type="entry name" value="Pkinase"/>
    <property type="match status" value="1"/>
</dbReference>
<keyword evidence="7" id="KW-0675">Receptor</keyword>
<dbReference type="PROSITE" id="PS50011">
    <property type="entry name" value="PROTEIN_KINASE_DOM"/>
    <property type="match status" value="1"/>
</dbReference>